<reference evidence="3 4" key="1">
    <citation type="submission" date="2015-12" db="EMBL/GenBank/DDBJ databases">
        <title>Haloprofundus marisrubri gen. nov., sp. nov., an extremely halophilic archaeon isolated from the Discovery deep brine-seawater interface in the Red Sea.</title>
        <authorList>
            <person name="Zhang G."/>
            <person name="Stingl U."/>
            <person name="Rashid M."/>
        </authorList>
    </citation>
    <scope>NUCLEOTIDE SEQUENCE [LARGE SCALE GENOMIC DNA]</scope>
    <source>
        <strain evidence="3 4">SB9</strain>
    </source>
</reference>
<organism evidence="3 4">
    <name type="scientific">Haloprofundus marisrubri</name>
    <dbReference type="NCBI Taxonomy" id="1514971"/>
    <lineage>
        <taxon>Archaea</taxon>
        <taxon>Methanobacteriati</taxon>
        <taxon>Methanobacteriota</taxon>
        <taxon>Stenosarchaea group</taxon>
        <taxon>Halobacteria</taxon>
        <taxon>Halobacteriales</taxon>
        <taxon>Haloferacaceae</taxon>
        <taxon>Haloprofundus</taxon>
    </lineage>
</organism>
<dbReference type="STRING" id="1514971.AUR64_09945"/>
<feature type="region of interest" description="Disordered" evidence="1">
    <location>
        <begin position="1"/>
        <end position="23"/>
    </location>
</feature>
<dbReference type="RefSeq" id="WP_058581842.1">
    <property type="nucleotide sequence ID" value="NZ_LOPU01000018.1"/>
</dbReference>
<gene>
    <name evidence="3" type="ORF">AUR64_09945</name>
</gene>
<evidence type="ECO:0008006" key="5">
    <source>
        <dbReference type="Google" id="ProtNLM"/>
    </source>
</evidence>
<evidence type="ECO:0000313" key="3">
    <source>
        <dbReference type="EMBL" id="KTG10490.1"/>
    </source>
</evidence>
<protein>
    <recommendedName>
        <fullName evidence="5">Transporter</fullName>
    </recommendedName>
</protein>
<proteinExistence type="predicted"/>
<comment type="caution">
    <text evidence="3">The sequence shown here is derived from an EMBL/GenBank/DDBJ whole genome shotgun (WGS) entry which is preliminary data.</text>
</comment>
<keyword evidence="2" id="KW-0472">Membrane</keyword>
<feature type="transmembrane region" description="Helical" evidence="2">
    <location>
        <begin position="34"/>
        <end position="55"/>
    </location>
</feature>
<accession>A0A0W1RB73</accession>
<feature type="transmembrane region" description="Helical" evidence="2">
    <location>
        <begin position="61"/>
        <end position="82"/>
    </location>
</feature>
<keyword evidence="2" id="KW-1133">Transmembrane helix</keyword>
<dbReference type="EMBL" id="LOPU01000018">
    <property type="protein sequence ID" value="KTG10490.1"/>
    <property type="molecule type" value="Genomic_DNA"/>
</dbReference>
<keyword evidence="2" id="KW-0812">Transmembrane</keyword>
<sequence length="84" mass="9191">MSKDIPTRERSTRERGTYAGHNEDPTLASYLSSLFFLLSVPTFVAIAYGGAYMGYYGEGAIVPIFGGLLVFAICVAFAAMHFKR</sequence>
<evidence type="ECO:0000256" key="1">
    <source>
        <dbReference type="SAM" id="MobiDB-lite"/>
    </source>
</evidence>
<dbReference type="Proteomes" id="UP000054387">
    <property type="component" value="Unassembled WGS sequence"/>
</dbReference>
<keyword evidence="4" id="KW-1185">Reference proteome</keyword>
<dbReference type="AlphaFoldDB" id="A0A0W1RB73"/>
<evidence type="ECO:0000256" key="2">
    <source>
        <dbReference type="SAM" id="Phobius"/>
    </source>
</evidence>
<evidence type="ECO:0000313" key="4">
    <source>
        <dbReference type="Proteomes" id="UP000054387"/>
    </source>
</evidence>
<name>A0A0W1RB73_9EURY</name>